<dbReference type="PROSITE" id="PS00770">
    <property type="entry name" value="AA_TRANSFER_CLASS_4"/>
    <property type="match status" value="1"/>
</dbReference>
<sequence length="491" mass="52681">MAVGPKCLLPWHGSDGGSACAQRATTASDLALVVVSLHGLARRLARRRAAPQPAAPAAALLAAAVDAVHSDSESTLFDVTASAPKGPRHGKMRGFSSNARQFACANLLDCLWQCVGRVKIVLMGISWLGRQTSEFADLDWENLGFGLVQTDYMYTTKCGPDGNFDKGGMVPFGPIEMNPASGVLNYGQGLFEGLKAYRKTDGSILLFRPMENAMRMQTGAERMCMPAPPVEQFVDAVKQTVLANKRWVPPTGKGSLYIRPLLVGSGAVLGLAPAPEYTFLIFASPVGNYFKEGLAPINLIVEDKFHRATPGGTGGVKTIGNYASVLMAQKIAKEKGYSDVLYLDAVEKKYLEEVSSCNIFVVKGNVISTPAIKGTILPGITRKSIIDVALSKGFQLTIALCDEYAFLLKIHKSTVEERLVSVDELLDADEVFCTGTAVVVSPVGSITYQGKRIEYAGKQGVGAVSRQLYTSLTSLQMGQVEDPMGWTVQLN</sequence>
<evidence type="ECO:0000256" key="5">
    <source>
        <dbReference type="ARBA" id="ARBA00022898"/>
    </source>
</evidence>
<dbReference type="EC" id="2.6.1.42" evidence="8"/>
<evidence type="ECO:0000256" key="7">
    <source>
        <dbReference type="RuleBase" id="RU004516"/>
    </source>
</evidence>
<dbReference type="NCBIfam" id="TIGR01123">
    <property type="entry name" value="ilvE_II"/>
    <property type="match status" value="1"/>
</dbReference>
<keyword evidence="10" id="KW-1185">Reference proteome</keyword>
<name>A0A9R0Q6T1_TRITD</name>
<dbReference type="InterPro" id="IPR043132">
    <property type="entry name" value="BCAT-like_C"/>
</dbReference>
<dbReference type="InterPro" id="IPR036038">
    <property type="entry name" value="Aminotransferase-like"/>
</dbReference>
<evidence type="ECO:0000256" key="6">
    <source>
        <dbReference type="RuleBase" id="RU004106"/>
    </source>
</evidence>
<gene>
    <name evidence="9" type="ORF">TRITD_1Av1G134920</name>
</gene>
<dbReference type="InterPro" id="IPR043131">
    <property type="entry name" value="BCAT-like_N"/>
</dbReference>
<keyword evidence="3 8" id="KW-0032">Aminotransferase</keyword>
<dbReference type="InterPro" id="IPR005786">
    <property type="entry name" value="B_amino_transII"/>
</dbReference>
<dbReference type="Gramene" id="TRITD1Av1G134920.1">
    <property type="protein sequence ID" value="TRITD1Av1G134920.1"/>
    <property type="gene ID" value="TRITD1Av1G134920"/>
</dbReference>
<comment type="catalytic activity">
    <reaction evidence="8">
        <text>L-isoleucine + 2-oxoglutarate = (S)-3-methyl-2-oxopentanoate + L-glutamate</text>
        <dbReference type="Rhea" id="RHEA:24801"/>
        <dbReference type="ChEBI" id="CHEBI:16810"/>
        <dbReference type="ChEBI" id="CHEBI:29985"/>
        <dbReference type="ChEBI" id="CHEBI:35146"/>
        <dbReference type="ChEBI" id="CHEBI:58045"/>
        <dbReference type="EC" id="2.6.1.42"/>
    </reaction>
</comment>
<dbReference type="SUPFAM" id="SSF56752">
    <property type="entry name" value="D-aminoacid aminotransferase-like PLP-dependent enzymes"/>
    <property type="match status" value="1"/>
</dbReference>
<dbReference type="OMA" id="LTEVFAC"/>
<evidence type="ECO:0000256" key="2">
    <source>
        <dbReference type="ARBA" id="ARBA00009320"/>
    </source>
</evidence>
<evidence type="ECO:0000313" key="10">
    <source>
        <dbReference type="Proteomes" id="UP000324705"/>
    </source>
</evidence>
<comment type="similarity">
    <text evidence="2 6">Belongs to the class-IV pyridoxal-phosphate-dependent aminotransferase family.</text>
</comment>
<dbReference type="PANTHER" id="PTHR42825:SF2">
    <property type="entry name" value="BRANCHED-CHAIN-AMINO-ACID AMINOTRANSFERASE 3, CHLOROPLASTIC-RELATED"/>
    <property type="match status" value="1"/>
</dbReference>
<accession>A0A9R0Q6T1</accession>
<dbReference type="CDD" id="cd01557">
    <property type="entry name" value="BCAT_beta_family"/>
    <property type="match status" value="1"/>
</dbReference>
<evidence type="ECO:0000256" key="3">
    <source>
        <dbReference type="ARBA" id="ARBA00022576"/>
    </source>
</evidence>
<dbReference type="Proteomes" id="UP000324705">
    <property type="component" value="Chromosome 1A"/>
</dbReference>
<dbReference type="FunFam" id="3.20.10.10:FF:000003">
    <property type="entry name" value="Branched-chain-amino-acid aminotransferase"/>
    <property type="match status" value="1"/>
</dbReference>
<dbReference type="Gene3D" id="3.20.10.10">
    <property type="entry name" value="D-amino Acid Aminotransferase, subunit A, domain 2"/>
    <property type="match status" value="1"/>
</dbReference>
<dbReference type="NCBIfam" id="NF009897">
    <property type="entry name" value="PRK13357.1"/>
    <property type="match status" value="1"/>
</dbReference>
<keyword evidence="4 8" id="KW-0808">Transferase</keyword>
<dbReference type="InterPro" id="IPR001544">
    <property type="entry name" value="Aminotrans_IV"/>
</dbReference>
<dbReference type="GO" id="GO:0008652">
    <property type="term" value="P:amino acid biosynthetic process"/>
    <property type="evidence" value="ECO:0007669"/>
    <property type="project" value="UniProtKB-KW"/>
</dbReference>
<keyword evidence="8" id="KW-0100">Branched-chain amino acid biosynthesis</keyword>
<dbReference type="Pfam" id="PF01063">
    <property type="entry name" value="Aminotran_4"/>
    <property type="match status" value="1"/>
</dbReference>
<dbReference type="AlphaFoldDB" id="A0A9R0Q6T1"/>
<reference evidence="9 10" key="1">
    <citation type="submission" date="2017-09" db="EMBL/GenBank/DDBJ databases">
        <authorList>
            <consortium name="International Durum Wheat Genome Sequencing Consortium (IDWGSC)"/>
            <person name="Milanesi L."/>
        </authorList>
    </citation>
    <scope>NUCLEOTIDE SEQUENCE [LARGE SCALE GENOMIC DNA]</scope>
    <source>
        <strain evidence="10">cv. Svevo</strain>
    </source>
</reference>
<comment type="catalytic activity">
    <reaction evidence="8">
        <text>L-valine + 2-oxoglutarate = 3-methyl-2-oxobutanoate + L-glutamate</text>
        <dbReference type="Rhea" id="RHEA:24813"/>
        <dbReference type="ChEBI" id="CHEBI:11851"/>
        <dbReference type="ChEBI" id="CHEBI:16810"/>
        <dbReference type="ChEBI" id="CHEBI:29985"/>
        <dbReference type="ChEBI" id="CHEBI:57762"/>
        <dbReference type="EC" id="2.6.1.42"/>
    </reaction>
</comment>
<dbReference type="InterPro" id="IPR033939">
    <property type="entry name" value="BCAT_family"/>
</dbReference>
<keyword evidence="5 7" id="KW-0663">Pyridoxal phosphate</keyword>
<dbReference type="GO" id="GO:0009082">
    <property type="term" value="P:branched-chain amino acid biosynthetic process"/>
    <property type="evidence" value="ECO:0007669"/>
    <property type="project" value="UniProtKB-KW"/>
</dbReference>
<protein>
    <recommendedName>
        <fullName evidence="8">Branched-chain-amino-acid aminotransferase</fullName>
        <ecNumber evidence="8">2.6.1.42</ecNumber>
    </recommendedName>
</protein>
<evidence type="ECO:0000256" key="1">
    <source>
        <dbReference type="ARBA" id="ARBA00001933"/>
    </source>
</evidence>
<dbReference type="InterPro" id="IPR018300">
    <property type="entry name" value="Aminotrans_IV_CS"/>
</dbReference>
<dbReference type="GO" id="GO:0004084">
    <property type="term" value="F:branched-chain-amino-acid transaminase activity"/>
    <property type="evidence" value="ECO:0007669"/>
    <property type="project" value="UniProtKB-EC"/>
</dbReference>
<dbReference type="PANTHER" id="PTHR42825">
    <property type="entry name" value="AMINO ACID AMINOTRANSFERASE"/>
    <property type="match status" value="1"/>
</dbReference>
<dbReference type="GO" id="GO:0009507">
    <property type="term" value="C:chloroplast"/>
    <property type="evidence" value="ECO:0007669"/>
    <property type="project" value="TreeGrafter"/>
</dbReference>
<comment type="catalytic activity">
    <reaction evidence="8">
        <text>L-leucine + 2-oxoglutarate = 4-methyl-2-oxopentanoate + L-glutamate</text>
        <dbReference type="Rhea" id="RHEA:18321"/>
        <dbReference type="ChEBI" id="CHEBI:16810"/>
        <dbReference type="ChEBI" id="CHEBI:17865"/>
        <dbReference type="ChEBI" id="CHEBI:29985"/>
        <dbReference type="ChEBI" id="CHEBI:57427"/>
        <dbReference type="EC" id="2.6.1.42"/>
    </reaction>
</comment>
<dbReference type="EMBL" id="LT934111">
    <property type="protein sequence ID" value="VAH06057.1"/>
    <property type="molecule type" value="Genomic_DNA"/>
</dbReference>
<evidence type="ECO:0000256" key="8">
    <source>
        <dbReference type="RuleBase" id="RU004517"/>
    </source>
</evidence>
<evidence type="ECO:0000313" key="9">
    <source>
        <dbReference type="EMBL" id="VAH06057.1"/>
    </source>
</evidence>
<dbReference type="Gene3D" id="3.30.470.10">
    <property type="match status" value="1"/>
</dbReference>
<keyword evidence="8" id="KW-0028">Amino-acid biosynthesis</keyword>
<comment type="cofactor">
    <cofactor evidence="1 7">
        <name>pyridoxal 5'-phosphate</name>
        <dbReference type="ChEBI" id="CHEBI:597326"/>
    </cofactor>
</comment>
<organism evidence="9 10">
    <name type="scientific">Triticum turgidum subsp. durum</name>
    <name type="common">Durum wheat</name>
    <name type="synonym">Triticum durum</name>
    <dbReference type="NCBI Taxonomy" id="4567"/>
    <lineage>
        <taxon>Eukaryota</taxon>
        <taxon>Viridiplantae</taxon>
        <taxon>Streptophyta</taxon>
        <taxon>Embryophyta</taxon>
        <taxon>Tracheophyta</taxon>
        <taxon>Spermatophyta</taxon>
        <taxon>Magnoliopsida</taxon>
        <taxon>Liliopsida</taxon>
        <taxon>Poales</taxon>
        <taxon>Poaceae</taxon>
        <taxon>BOP clade</taxon>
        <taxon>Pooideae</taxon>
        <taxon>Triticodae</taxon>
        <taxon>Triticeae</taxon>
        <taxon>Triticinae</taxon>
        <taxon>Triticum</taxon>
    </lineage>
</organism>
<proteinExistence type="inferred from homology"/>
<evidence type="ECO:0000256" key="4">
    <source>
        <dbReference type="ARBA" id="ARBA00022679"/>
    </source>
</evidence>
<dbReference type="FunFam" id="3.30.470.10:FF:000003">
    <property type="entry name" value="Branched-chain-amino-acid aminotransferase"/>
    <property type="match status" value="1"/>
</dbReference>